<dbReference type="AlphaFoldDB" id="A0A5C1A5V1"/>
<dbReference type="RefSeq" id="WP_149108602.1">
    <property type="nucleotide sequence ID" value="NZ_CP042425.1"/>
</dbReference>
<evidence type="ECO:0000313" key="2">
    <source>
        <dbReference type="Proteomes" id="UP000324974"/>
    </source>
</evidence>
<reference evidence="2" key="1">
    <citation type="submission" date="2019-08" db="EMBL/GenBank/DDBJ databases">
        <title>Limnoglobus roseus gen. nov., sp. nov., a novel freshwater planctomycete with a giant genome from the family Gemmataceae.</title>
        <authorList>
            <person name="Kulichevskaya I.S."/>
            <person name="Naumoff D.G."/>
            <person name="Miroshnikov K."/>
            <person name="Ivanova A."/>
            <person name="Philippov D.A."/>
            <person name="Hakobyan A."/>
            <person name="Rijpstra I.C."/>
            <person name="Sinninghe Damste J.S."/>
            <person name="Liesack W."/>
            <person name="Dedysh S.N."/>
        </authorList>
    </citation>
    <scope>NUCLEOTIDE SEQUENCE [LARGE SCALE GENOMIC DNA]</scope>
    <source>
        <strain evidence="2">PX52</strain>
    </source>
</reference>
<dbReference type="KEGG" id="lrs:PX52LOC_00505"/>
<name>A0A5C1A5V1_9BACT</name>
<accession>A0A5C1A5V1</accession>
<dbReference type="EMBL" id="CP042425">
    <property type="protein sequence ID" value="QEL13647.1"/>
    <property type="molecule type" value="Genomic_DNA"/>
</dbReference>
<evidence type="ECO:0000313" key="1">
    <source>
        <dbReference type="EMBL" id="QEL13647.1"/>
    </source>
</evidence>
<sequence>MPSLDPKNLSARLRYRAAGNPPTTTPVSAIANCFPGLEFDFRNLWRRIFVGIILHEADNLVVGVEPGVSPTIAALAGKRLVAVNGVAITAAVTGPQVVGGPVTQLVPAAFLEWTNALADIVTRPGATVPCTFQDDDPATGGPVGPATVVDLTVRAILTEGAIARDAVQPGELTQSLCSPWQNDYRECGCYYWAASRPDYVNVDTTGVASTGHNWLQKDRDPAVKDYFASNLITYEELFRNWPGLLRFVVQGNDSE</sequence>
<proteinExistence type="predicted"/>
<gene>
    <name evidence="1" type="ORF">PX52LOC_00505</name>
</gene>
<organism evidence="1 2">
    <name type="scientific">Limnoglobus roseus</name>
    <dbReference type="NCBI Taxonomy" id="2598579"/>
    <lineage>
        <taxon>Bacteria</taxon>
        <taxon>Pseudomonadati</taxon>
        <taxon>Planctomycetota</taxon>
        <taxon>Planctomycetia</taxon>
        <taxon>Gemmatales</taxon>
        <taxon>Gemmataceae</taxon>
        <taxon>Limnoglobus</taxon>
    </lineage>
</organism>
<dbReference type="Proteomes" id="UP000324974">
    <property type="component" value="Chromosome"/>
</dbReference>
<protein>
    <submittedName>
        <fullName evidence="1">Uncharacterized protein</fullName>
    </submittedName>
</protein>
<dbReference type="OrthoDB" id="336698at2"/>
<keyword evidence="2" id="KW-1185">Reference proteome</keyword>